<feature type="compositionally biased region" description="Low complexity" evidence="7">
    <location>
        <begin position="1436"/>
        <end position="1476"/>
    </location>
</feature>
<dbReference type="SMART" id="SM00049">
    <property type="entry name" value="DEP"/>
    <property type="match status" value="1"/>
</dbReference>
<dbReference type="InterPro" id="IPR048255">
    <property type="entry name" value="IML1_N"/>
</dbReference>
<evidence type="ECO:0000256" key="2">
    <source>
        <dbReference type="ARBA" id="ARBA00005643"/>
    </source>
</evidence>
<dbReference type="InterPro" id="IPR017975">
    <property type="entry name" value="Tubulin_CS"/>
</dbReference>
<feature type="region of interest" description="Disordered" evidence="7">
    <location>
        <begin position="542"/>
        <end position="638"/>
    </location>
</feature>
<dbReference type="PANTHER" id="PTHR13179">
    <property type="entry name" value="DEP DOMAIN CONTAINING PROTEIN 5"/>
    <property type="match status" value="1"/>
</dbReference>
<dbReference type="CDD" id="cd04449">
    <property type="entry name" value="DEP_DEPDC5-like"/>
    <property type="match status" value="1"/>
</dbReference>
<feature type="region of interest" description="Disordered" evidence="7">
    <location>
        <begin position="1436"/>
        <end position="1516"/>
    </location>
</feature>
<dbReference type="OrthoDB" id="39497at2759"/>
<feature type="compositionally biased region" description="Low complexity" evidence="7">
    <location>
        <begin position="1031"/>
        <end position="1056"/>
    </location>
</feature>
<dbReference type="Proteomes" id="UP000646827">
    <property type="component" value="Unassembled WGS sequence"/>
</dbReference>
<dbReference type="GO" id="GO:0005525">
    <property type="term" value="F:GTP binding"/>
    <property type="evidence" value="ECO:0007669"/>
    <property type="project" value="InterPro"/>
</dbReference>
<dbReference type="Gene3D" id="1.10.10.10">
    <property type="entry name" value="Winged helix-like DNA-binding domain superfamily/Winged helix DNA-binding domain"/>
    <property type="match status" value="1"/>
</dbReference>
<feature type="region of interest" description="Disordered" evidence="7">
    <location>
        <begin position="440"/>
        <end position="460"/>
    </location>
</feature>
<feature type="compositionally biased region" description="Low complexity" evidence="7">
    <location>
        <begin position="63"/>
        <end position="76"/>
    </location>
</feature>
<proteinExistence type="inferred from homology"/>
<dbReference type="InterPro" id="IPR027244">
    <property type="entry name" value="IML1"/>
</dbReference>
<dbReference type="GO" id="GO:0005874">
    <property type="term" value="C:microtubule"/>
    <property type="evidence" value="ECO:0007669"/>
    <property type="project" value="InterPro"/>
</dbReference>
<evidence type="ECO:0000256" key="6">
    <source>
        <dbReference type="ARBA" id="ARBA00023136"/>
    </source>
</evidence>
<dbReference type="Pfam" id="PF12257">
    <property type="entry name" value="IML1"/>
    <property type="match status" value="1"/>
</dbReference>
<feature type="region of interest" description="Disordered" evidence="7">
    <location>
        <begin position="60"/>
        <end position="83"/>
    </location>
</feature>
<gene>
    <name evidence="9" type="ORF">INT45_009512</name>
</gene>
<comment type="subcellular location">
    <subcellularLocation>
        <location evidence="1">Vacuole membrane</location>
        <topology evidence="1">Peripheral membrane protein</topology>
    </subcellularLocation>
</comment>
<feature type="region of interest" description="Disordered" evidence="7">
    <location>
        <begin position="812"/>
        <end position="862"/>
    </location>
</feature>
<feature type="compositionally biased region" description="Low complexity" evidence="7">
    <location>
        <begin position="605"/>
        <end position="614"/>
    </location>
</feature>
<keyword evidence="6" id="KW-0472">Membrane</keyword>
<feature type="compositionally biased region" description="Polar residues" evidence="7">
    <location>
        <begin position="615"/>
        <end position="629"/>
    </location>
</feature>
<feature type="compositionally biased region" description="Polar residues" evidence="7">
    <location>
        <begin position="554"/>
        <end position="575"/>
    </location>
</feature>
<dbReference type="Pfam" id="PF24438">
    <property type="entry name" value="IML1_N_fung"/>
    <property type="match status" value="1"/>
</dbReference>
<feature type="compositionally biased region" description="Low complexity" evidence="7">
    <location>
        <begin position="667"/>
        <end position="681"/>
    </location>
</feature>
<dbReference type="GO" id="GO:0010508">
    <property type="term" value="P:positive regulation of autophagy"/>
    <property type="evidence" value="ECO:0007669"/>
    <property type="project" value="TreeGrafter"/>
</dbReference>
<evidence type="ECO:0000256" key="7">
    <source>
        <dbReference type="SAM" id="MobiDB-lite"/>
    </source>
</evidence>
<dbReference type="GO" id="GO:0007017">
    <property type="term" value="P:microtubule-based process"/>
    <property type="evidence" value="ECO:0007669"/>
    <property type="project" value="InterPro"/>
</dbReference>
<name>A0A8H7SAX5_9FUNG</name>
<evidence type="ECO:0000313" key="9">
    <source>
        <dbReference type="EMBL" id="KAG2225183.1"/>
    </source>
</evidence>
<keyword evidence="10" id="KW-1185">Reference proteome</keyword>
<dbReference type="PROSITE" id="PS00227">
    <property type="entry name" value="TUBULIN"/>
    <property type="match status" value="1"/>
</dbReference>
<feature type="region of interest" description="Disordered" evidence="7">
    <location>
        <begin position="1777"/>
        <end position="1801"/>
    </location>
</feature>
<feature type="compositionally biased region" description="Gly residues" evidence="7">
    <location>
        <begin position="1016"/>
        <end position="1030"/>
    </location>
</feature>
<dbReference type="InterPro" id="IPR000591">
    <property type="entry name" value="DEP_dom"/>
</dbReference>
<dbReference type="InterPro" id="IPR036388">
    <property type="entry name" value="WH-like_DNA-bd_sf"/>
</dbReference>
<keyword evidence="5" id="KW-0926">Vacuole</keyword>
<evidence type="ECO:0000259" key="8">
    <source>
        <dbReference type="PROSITE" id="PS50186"/>
    </source>
</evidence>
<accession>A0A8H7SAX5</accession>
<dbReference type="GO" id="GO:0035556">
    <property type="term" value="P:intracellular signal transduction"/>
    <property type="evidence" value="ECO:0007669"/>
    <property type="project" value="InterPro"/>
</dbReference>
<dbReference type="InterPro" id="IPR057068">
    <property type="entry name" value="IML1_N_fung"/>
</dbReference>
<feature type="region of interest" description="Disordered" evidence="7">
    <location>
        <begin position="1011"/>
        <end position="1073"/>
    </location>
</feature>
<feature type="compositionally biased region" description="Low complexity" evidence="7">
    <location>
        <begin position="1777"/>
        <end position="1794"/>
    </location>
</feature>
<evidence type="ECO:0000256" key="5">
    <source>
        <dbReference type="ARBA" id="ARBA00022554"/>
    </source>
</evidence>
<evidence type="ECO:0000313" key="10">
    <source>
        <dbReference type="Proteomes" id="UP000646827"/>
    </source>
</evidence>
<dbReference type="Pfam" id="PF00610">
    <property type="entry name" value="DEP"/>
    <property type="match status" value="1"/>
</dbReference>
<dbReference type="Pfam" id="PF19418">
    <property type="entry name" value="DEPDC5_CTD"/>
    <property type="match status" value="1"/>
</dbReference>
<dbReference type="GO" id="GO:1904262">
    <property type="term" value="P:negative regulation of TORC1 signaling"/>
    <property type="evidence" value="ECO:0007669"/>
    <property type="project" value="TreeGrafter"/>
</dbReference>
<feature type="compositionally biased region" description="Basic and acidic residues" evidence="7">
    <location>
        <begin position="749"/>
        <end position="759"/>
    </location>
</feature>
<comment type="caution">
    <text evidence="9">The sequence shown here is derived from an EMBL/GenBank/DDBJ whole genome shotgun (WGS) entry which is preliminary data.</text>
</comment>
<organism evidence="9 10">
    <name type="scientific">Circinella minor</name>
    <dbReference type="NCBI Taxonomy" id="1195481"/>
    <lineage>
        <taxon>Eukaryota</taxon>
        <taxon>Fungi</taxon>
        <taxon>Fungi incertae sedis</taxon>
        <taxon>Mucoromycota</taxon>
        <taxon>Mucoromycotina</taxon>
        <taxon>Mucoromycetes</taxon>
        <taxon>Mucorales</taxon>
        <taxon>Lichtheimiaceae</taxon>
        <taxon>Circinella</taxon>
    </lineage>
</organism>
<feature type="region of interest" description="Disordered" evidence="7">
    <location>
        <begin position="1862"/>
        <end position="1891"/>
    </location>
</feature>
<evidence type="ECO:0000256" key="4">
    <source>
        <dbReference type="ARBA" id="ARBA00021881"/>
    </source>
</evidence>
<evidence type="ECO:0000256" key="1">
    <source>
        <dbReference type="ARBA" id="ARBA00004148"/>
    </source>
</evidence>
<feature type="region of interest" description="Disordered" evidence="7">
    <location>
        <begin position="667"/>
        <end position="691"/>
    </location>
</feature>
<dbReference type="InterPro" id="IPR045838">
    <property type="entry name" value="DEPDC5_CTD"/>
</dbReference>
<feature type="domain" description="DEP" evidence="8">
    <location>
        <begin position="1339"/>
        <end position="1416"/>
    </location>
</feature>
<feature type="compositionally biased region" description="Polar residues" evidence="7">
    <location>
        <begin position="786"/>
        <end position="798"/>
    </location>
</feature>
<comment type="similarity">
    <text evidence="2">Belongs to the IML1 family.</text>
</comment>
<feature type="region of interest" description="Disordered" evidence="7">
    <location>
        <begin position="786"/>
        <end position="805"/>
    </location>
</feature>
<dbReference type="InterPro" id="IPR036390">
    <property type="entry name" value="WH_DNA-bd_sf"/>
</dbReference>
<dbReference type="GO" id="GO:1990130">
    <property type="term" value="C:GATOR1 complex"/>
    <property type="evidence" value="ECO:0007669"/>
    <property type="project" value="TreeGrafter"/>
</dbReference>
<evidence type="ECO:0000256" key="3">
    <source>
        <dbReference type="ARBA" id="ARBA00018529"/>
    </source>
</evidence>
<dbReference type="PROSITE" id="PS50186">
    <property type="entry name" value="DEP"/>
    <property type="match status" value="1"/>
</dbReference>
<feature type="compositionally biased region" description="Polar residues" evidence="7">
    <location>
        <begin position="830"/>
        <end position="841"/>
    </location>
</feature>
<feature type="compositionally biased region" description="Low complexity" evidence="7">
    <location>
        <begin position="1487"/>
        <end position="1496"/>
    </location>
</feature>
<dbReference type="GO" id="GO:0005096">
    <property type="term" value="F:GTPase activator activity"/>
    <property type="evidence" value="ECO:0007669"/>
    <property type="project" value="InterPro"/>
</dbReference>
<feature type="compositionally biased region" description="Gly residues" evidence="7">
    <location>
        <begin position="1477"/>
        <end position="1486"/>
    </location>
</feature>
<feature type="region of interest" description="Disordered" evidence="7">
    <location>
        <begin position="749"/>
        <end position="781"/>
    </location>
</feature>
<dbReference type="PANTHER" id="PTHR13179:SF8">
    <property type="entry name" value="GATOR COMPLEX PROTEIN DEPDC5"/>
    <property type="match status" value="1"/>
</dbReference>
<dbReference type="GO" id="GO:0005774">
    <property type="term" value="C:vacuolar membrane"/>
    <property type="evidence" value="ECO:0007669"/>
    <property type="project" value="UniProtKB-SubCell"/>
</dbReference>
<sequence>MPPPTLGGSNVPSGNLLSQKPISLWFHDPSQFQNQDAVVNPDHFPNFRNGQLLRIHFPQQQHSSTATTSASSVSSSSPPPPPEPLIVKAAVVDREALARQQSLQISISRDIADRLNLRFRIEVHVELIDPSEAALDHVELSFKEQYLGRSDMWRLQQSLNGTCVYAEKKILFAGVIKATVRRQFINDREMVSGYINENTRMIFRSSSAKYFLFIQLSREMWEFDEDGELYFEKVVNNFLPELFNRWNKEGTNHVVSIVLFTRVFYDSNHDVLDDLVTQAPDGRLYKDFYKVIADWESTDDWKSVIAPLKEEQLTFQKNVLMRKNKEGQDVVSGRISVAYDGNVLEAVNLALNPFDNHYVDRDLMRTGLSIILVTPGAGKFIVNKKLLRLTNERMTDNGIAMDMVCLSPLPLHVTPLFAYHSSPPPVEVFQELCLGPAPQRQQQQYQQQQQTGKGSPDTKIIGNLTKQKAIESWDPLYQDDVLSDTFTYYSVPHWIDCSFYSHETGQFIKQDKFHTRCKMYELQMMGIMEHDLAGISIPLLSDHSQQQIQQPQPTHTLRNQRSSSSLNDKMSTKSADSGHGNGEAYLSRSANFSTMRAPPFLNSGTTTTPQNNNNGLSATNVTEGGTSPVATDHPIQKPSLPTIDYEKYDALVFKDSLESRFNRRVTTTTPTPKLMTPTKQKGSVESPDRPEIDHWPARFTNLKSNTTWHHSDQRRVMSILSQSQQGGSKITFDNNVRKEDSPTRAMEVFKGHSPGRDDSNTTATPTRIKPSRRGTMNSNDVRITAQITSTDTGHNSPGITDDDDVMLISSSTVDPVPINNKSGRPDSRTKSTNPSPRQNAAGSCPSIHKHSGNSDLIRTSFGGGINRSSPSHAWHNRFTNASRNGLINPCNPADFSLIFTSHLRRWLHALPRVDLYDGARVHWRSLTSPACLPLTTDYFPSNEELKKHYNHYMYTVSASEDVNLYQAGDRTLSEHIKTANLLTEMISQRLAQGFQIIVDVTASGHQKPVNKVYGHGLSGGEGTGGSGSGNGPPHSSNGMITTSTGPGSNQSGSNNSKDMKEGSDMMGPGGVTSAAGGVGGIAAGGNTMVPGTTSKTLATLHDEADKTKWKHMVWWLSMGHQVHQLTFDSSGQNVEVRRYVRTINFDIKKIAYKCAIWPKNVESYRPKNVSFSYPSLLYAWNYLDHLVAGYQEELTDNLRFWRARFIVIPRETLPSNPPGMTPSQQDQLDDEEKRLALFNTWLQNLRKAKWLTPQEREEMQKRRKKDLFGYTDFGLKITTMDPSAYVTSEASKSAQPSTSSLFGGVSTQHTSLLSSIVGQPLGLSRDSKSKDIVVAMRDPKAGVKMFDRRWHFKVYRNSFVGSEMVDWMVGQFDDISTREEAVALGNALMERNPPLFVSSSSRHAFLDGHYFYRLHPEFMPSQQPQKAWFTMNNTSLSKSKTQTPSPSTVSINSKDTSASNSTTGGTSVGTGAAVNGSIGGGTGSGAGTPVVGVSTSNGIGSGAASSPQSQRRSKPTIEFEMSRSMIIDVDPYKKSNRRETAILHYDTLHNAYNCYHFQLNWLGCTAQLVQELVQNWSRQAERCGLLVVEGSVDQAYDDSENNNPFQCPVTIDLAVKPPPISEINARFEVPDNFYAVALVRHLGFVLDVEADDKFERAKAEGIQVEYTYIKNAYKYDQYIHRSGVAFIQIRPNNEGFYWVNNRLYTNHTPALVLSRSRKQGSSTLVHPEILRQNFQDFCRDPQRLEAFWEATRNNLVSDDVYDNWAFENARVSSIDTTMTEDTPLTTPTTATATAADDDQQQSIMSPEPMEINAAAAAAASAAIGASAPINSNTNATVTVSAPHQHTHAQPPLSHTTTTITTIPASRTNSNNSITNHTNNNTSNNSNNNKLS</sequence>
<dbReference type="SUPFAM" id="SSF46785">
    <property type="entry name" value="Winged helix' DNA-binding domain"/>
    <property type="match status" value="1"/>
</dbReference>
<feature type="compositionally biased region" description="Low complexity" evidence="7">
    <location>
        <begin position="440"/>
        <end position="450"/>
    </location>
</feature>
<reference evidence="9 10" key="1">
    <citation type="submission" date="2020-12" db="EMBL/GenBank/DDBJ databases">
        <title>Metabolic potential, ecology and presence of endohyphal bacteria is reflected in genomic diversity of Mucoromycotina.</title>
        <authorList>
            <person name="Muszewska A."/>
            <person name="Okrasinska A."/>
            <person name="Steczkiewicz K."/>
            <person name="Drgas O."/>
            <person name="Orlowska M."/>
            <person name="Perlinska-Lenart U."/>
            <person name="Aleksandrzak-Piekarczyk T."/>
            <person name="Szatraj K."/>
            <person name="Zielenkiewicz U."/>
            <person name="Pilsyk S."/>
            <person name="Malc E."/>
            <person name="Mieczkowski P."/>
            <person name="Kruszewska J.S."/>
            <person name="Biernat P."/>
            <person name="Pawlowska J."/>
        </authorList>
    </citation>
    <scope>NUCLEOTIDE SEQUENCE [LARGE SCALE GENOMIC DNA]</scope>
    <source>
        <strain evidence="9 10">CBS 142.35</strain>
    </source>
</reference>
<dbReference type="EMBL" id="JAEPRB010000031">
    <property type="protein sequence ID" value="KAG2225183.1"/>
    <property type="molecule type" value="Genomic_DNA"/>
</dbReference>
<protein>
    <recommendedName>
        <fullName evidence="3">Vacuolar membrane-associated protein IML1</fullName>
    </recommendedName>
    <alternativeName>
        <fullName evidence="4">Vacuolar membrane-associated protein iml1</fullName>
    </alternativeName>
</protein>